<evidence type="ECO:0000256" key="1">
    <source>
        <dbReference type="ARBA" id="ARBA00004123"/>
    </source>
</evidence>
<dbReference type="GO" id="GO:0003723">
    <property type="term" value="F:RNA binding"/>
    <property type="evidence" value="ECO:0007669"/>
    <property type="project" value="InterPro"/>
</dbReference>
<feature type="compositionally biased region" description="Low complexity" evidence="6">
    <location>
        <begin position="128"/>
        <end position="139"/>
    </location>
</feature>
<dbReference type="Pfam" id="PF11931">
    <property type="entry name" value="SF3a60_Prp9_C"/>
    <property type="match status" value="1"/>
</dbReference>
<dbReference type="InterPro" id="IPR000690">
    <property type="entry name" value="Matrin/U1-C_Znf_C2H2"/>
</dbReference>
<dbReference type="AlphaFoldDB" id="A0A2T9Z600"/>
<feature type="compositionally biased region" description="Acidic residues" evidence="6">
    <location>
        <begin position="333"/>
        <end position="343"/>
    </location>
</feature>
<dbReference type="PANTHER" id="PTHR12786:SF2">
    <property type="entry name" value="SPLICING FACTOR 3A SUBUNIT 3"/>
    <property type="match status" value="1"/>
</dbReference>
<dbReference type="GO" id="GO:0008270">
    <property type="term" value="F:zinc ion binding"/>
    <property type="evidence" value="ECO:0007669"/>
    <property type="project" value="UniProtKB-KW"/>
</dbReference>
<gene>
    <name evidence="8" type="ORF">BB560_005419</name>
</gene>
<evidence type="ECO:0000256" key="3">
    <source>
        <dbReference type="ARBA" id="ARBA00022771"/>
    </source>
</evidence>
<evidence type="ECO:0000256" key="5">
    <source>
        <dbReference type="ARBA" id="ARBA00023242"/>
    </source>
</evidence>
<dbReference type="PANTHER" id="PTHR12786">
    <property type="entry name" value="SPLICING FACTOR SF3A-RELATED"/>
    <property type="match status" value="1"/>
</dbReference>
<sequence length="580" mass="67556">LGQPQNNFANSQFNQQPQYNDRNLSNYDNVQYSTQDNGNTRYLPAQNSNHPDNYNGNNSYYDPGSNRTQNQQFTQYQAHPSNQSSHPPYVDNNARFNDLSVYPNMQARGEPQNYQQTSQAQARGSYGGPQYQGSYQNQYVPPHQYQQQNKHQEYNSGPSSTYPNSSTKTQRNLHEELERIEQAYAELNLLKLSTHKHKLGREHKLKELKTAISKYSGILLEMYEDKSGLRAKEIKKTGENRGINEFYNQLAEINIYYRRNPGTISGSLELQYSTYSKAPETKEEYELRMKKLKKRLRQDKVYDSSGLTFGHSKLEKDILEKKAEVSKRKSGENTEDVEDLDEPEYFMNAADEAKLDSMFSGEESMGFIERYSPLTTPVEIQNAYNNYTMNQPEADKKPKENGETAKKSIEGKIYCEAYTIANVERKQSLTEQERNQEAEINDEEIDLSEEEESEHIYNPLKLPLGWDGKPIPYWLYKLHGLRVEYTCEICGNYIYRGRKAYDLHFQEARHSNNMRKLGIPNTKQFHDISRIEDAVSLWEKIKNQKNSEISVLDTFEEFEDTEGNVFNRKTYEDLKRQGLL</sequence>
<dbReference type="GO" id="GO:0000398">
    <property type="term" value="P:mRNA splicing, via spliceosome"/>
    <property type="evidence" value="ECO:0007669"/>
    <property type="project" value="InterPro"/>
</dbReference>
<protein>
    <recommendedName>
        <fullName evidence="7">Matrin-type domain-containing protein</fullName>
    </recommendedName>
</protein>
<name>A0A2T9Z600_9FUNG</name>
<evidence type="ECO:0000313" key="9">
    <source>
        <dbReference type="Proteomes" id="UP000245609"/>
    </source>
</evidence>
<comment type="subcellular location">
    <subcellularLocation>
        <location evidence="1">Nucleus</location>
    </subcellularLocation>
</comment>
<comment type="caution">
    <text evidence="8">The sequence shown here is derived from an EMBL/GenBank/DDBJ whole genome shotgun (WGS) entry which is preliminary data.</text>
</comment>
<dbReference type="STRING" id="133381.A0A2T9Z600"/>
<feature type="compositionally biased region" description="Polar residues" evidence="6">
    <location>
        <begin position="112"/>
        <end position="122"/>
    </location>
</feature>
<dbReference type="GO" id="GO:0005681">
    <property type="term" value="C:spliceosomal complex"/>
    <property type="evidence" value="ECO:0007669"/>
    <property type="project" value="InterPro"/>
</dbReference>
<evidence type="ECO:0000256" key="4">
    <source>
        <dbReference type="ARBA" id="ARBA00022833"/>
    </source>
</evidence>
<dbReference type="InterPro" id="IPR024598">
    <property type="entry name" value="SF3a60/Prp9_C"/>
</dbReference>
<keyword evidence="5" id="KW-0539">Nucleus</keyword>
<feature type="compositionally biased region" description="Acidic residues" evidence="6">
    <location>
        <begin position="439"/>
        <end position="450"/>
    </location>
</feature>
<accession>A0A2T9Z600</accession>
<dbReference type="PROSITE" id="PS50171">
    <property type="entry name" value="ZF_MATRIN"/>
    <property type="match status" value="1"/>
</dbReference>
<keyword evidence="3" id="KW-0863">Zinc-finger</keyword>
<feature type="domain" description="Matrin-type" evidence="7">
    <location>
        <begin position="485"/>
        <end position="516"/>
    </location>
</feature>
<feature type="compositionally biased region" description="Polar residues" evidence="6">
    <location>
        <begin position="144"/>
        <end position="170"/>
    </location>
</feature>
<dbReference type="InterPro" id="IPR051421">
    <property type="entry name" value="RNA_Proc_DNA_Dmg_Regulator"/>
</dbReference>
<feature type="region of interest" description="Disordered" evidence="6">
    <location>
        <begin position="1"/>
        <end position="95"/>
    </location>
</feature>
<dbReference type="Proteomes" id="UP000245609">
    <property type="component" value="Unassembled WGS sequence"/>
</dbReference>
<evidence type="ECO:0000256" key="2">
    <source>
        <dbReference type="ARBA" id="ARBA00022723"/>
    </source>
</evidence>
<feature type="non-terminal residue" evidence="8">
    <location>
        <position position="1"/>
    </location>
</feature>
<evidence type="ECO:0000313" key="8">
    <source>
        <dbReference type="EMBL" id="PVV00024.1"/>
    </source>
</evidence>
<feature type="compositionally biased region" description="Low complexity" evidence="6">
    <location>
        <begin position="1"/>
        <end position="18"/>
    </location>
</feature>
<evidence type="ECO:0000259" key="7">
    <source>
        <dbReference type="PROSITE" id="PS50171"/>
    </source>
</evidence>
<organism evidence="8 9">
    <name type="scientific">Smittium megazygosporum</name>
    <dbReference type="NCBI Taxonomy" id="133381"/>
    <lineage>
        <taxon>Eukaryota</taxon>
        <taxon>Fungi</taxon>
        <taxon>Fungi incertae sedis</taxon>
        <taxon>Zoopagomycota</taxon>
        <taxon>Kickxellomycotina</taxon>
        <taxon>Harpellomycetes</taxon>
        <taxon>Harpellales</taxon>
        <taxon>Legeriomycetaceae</taxon>
        <taxon>Smittium</taxon>
    </lineage>
</organism>
<keyword evidence="2" id="KW-0479">Metal-binding</keyword>
<feature type="compositionally biased region" description="Basic and acidic residues" evidence="6">
    <location>
        <begin position="323"/>
        <end position="332"/>
    </location>
</feature>
<evidence type="ECO:0000256" key="6">
    <source>
        <dbReference type="SAM" id="MobiDB-lite"/>
    </source>
</evidence>
<proteinExistence type="predicted"/>
<keyword evidence="9" id="KW-1185">Reference proteome</keyword>
<feature type="compositionally biased region" description="Polar residues" evidence="6">
    <location>
        <begin position="19"/>
        <end position="86"/>
    </location>
</feature>
<feature type="region of interest" description="Disordered" evidence="6">
    <location>
        <begin position="323"/>
        <end position="343"/>
    </location>
</feature>
<dbReference type="EMBL" id="MBFS01002191">
    <property type="protein sequence ID" value="PVV00024.1"/>
    <property type="molecule type" value="Genomic_DNA"/>
</dbReference>
<dbReference type="OrthoDB" id="2160351at2759"/>
<feature type="region of interest" description="Disordered" evidence="6">
    <location>
        <begin position="110"/>
        <end position="172"/>
    </location>
</feature>
<reference evidence="8 9" key="1">
    <citation type="journal article" date="2018" name="MBio">
        <title>Comparative Genomics Reveals the Core Gene Toolbox for the Fungus-Insect Symbiosis.</title>
        <authorList>
            <person name="Wang Y."/>
            <person name="Stata M."/>
            <person name="Wang W."/>
            <person name="Stajich J.E."/>
            <person name="White M.M."/>
            <person name="Moncalvo J.M."/>
        </authorList>
    </citation>
    <scope>NUCLEOTIDE SEQUENCE [LARGE SCALE GENOMIC DNA]</scope>
    <source>
        <strain evidence="8 9">SC-DP-2</strain>
    </source>
</reference>
<feature type="region of interest" description="Disordered" evidence="6">
    <location>
        <begin position="429"/>
        <end position="450"/>
    </location>
</feature>
<keyword evidence="4" id="KW-0862">Zinc</keyword>